<evidence type="ECO:0000313" key="3">
    <source>
        <dbReference type="Proteomes" id="UP000002640"/>
    </source>
</evidence>
<dbReference type="InParanoid" id="G5AEG4"/>
<evidence type="ECO:0000313" key="2">
    <source>
        <dbReference type="EMBL" id="EGZ06566.1"/>
    </source>
</evidence>
<accession>G5AEG4</accession>
<keyword evidence="3" id="KW-1185">Reference proteome</keyword>
<evidence type="ECO:0000256" key="1">
    <source>
        <dbReference type="SAM" id="MobiDB-lite"/>
    </source>
</evidence>
<dbReference type="Proteomes" id="UP000002640">
    <property type="component" value="Unassembled WGS sequence"/>
</dbReference>
<name>G5AEG4_PHYSP</name>
<reference evidence="2 3" key="1">
    <citation type="journal article" date="2006" name="Science">
        <title>Phytophthora genome sequences uncover evolutionary origins and mechanisms of pathogenesis.</title>
        <authorList>
            <person name="Tyler B.M."/>
            <person name="Tripathy S."/>
            <person name="Zhang X."/>
            <person name="Dehal P."/>
            <person name="Jiang R.H."/>
            <person name="Aerts A."/>
            <person name="Arredondo F.D."/>
            <person name="Baxter L."/>
            <person name="Bensasson D."/>
            <person name="Beynon J.L."/>
            <person name="Chapman J."/>
            <person name="Damasceno C.M."/>
            <person name="Dorrance A.E."/>
            <person name="Dou D."/>
            <person name="Dickerman A.W."/>
            <person name="Dubchak I.L."/>
            <person name="Garbelotto M."/>
            <person name="Gijzen M."/>
            <person name="Gordon S.G."/>
            <person name="Govers F."/>
            <person name="Grunwald N.J."/>
            <person name="Huang W."/>
            <person name="Ivors K.L."/>
            <person name="Jones R.W."/>
            <person name="Kamoun S."/>
            <person name="Krampis K."/>
            <person name="Lamour K.H."/>
            <person name="Lee M.K."/>
            <person name="McDonald W.H."/>
            <person name="Medina M."/>
            <person name="Meijer H.J."/>
            <person name="Nordberg E.K."/>
            <person name="Maclean D.J."/>
            <person name="Ospina-Giraldo M.D."/>
            <person name="Morris P.F."/>
            <person name="Phuntumart V."/>
            <person name="Putnam N.H."/>
            <person name="Rash S."/>
            <person name="Rose J.K."/>
            <person name="Sakihama Y."/>
            <person name="Salamov A.A."/>
            <person name="Savidor A."/>
            <person name="Scheuring C.F."/>
            <person name="Smith B.M."/>
            <person name="Sobral B.W."/>
            <person name="Terry A."/>
            <person name="Torto-Alalibo T.A."/>
            <person name="Win J."/>
            <person name="Xu Z."/>
            <person name="Zhang H."/>
            <person name="Grigoriev I.V."/>
            <person name="Rokhsar D.S."/>
            <person name="Boore J.L."/>
        </authorList>
    </citation>
    <scope>NUCLEOTIDE SEQUENCE [LARGE SCALE GENOMIC DNA]</scope>
    <source>
        <strain evidence="2 3">P6497</strain>
    </source>
</reference>
<feature type="compositionally biased region" description="Low complexity" evidence="1">
    <location>
        <begin position="18"/>
        <end position="30"/>
    </location>
</feature>
<proteinExistence type="predicted"/>
<gene>
    <name evidence="2" type="ORF">PHYSODRAFT_341816</name>
</gene>
<feature type="compositionally biased region" description="Polar residues" evidence="1">
    <location>
        <begin position="43"/>
        <end position="54"/>
    </location>
</feature>
<dbReference type="GeneID" id="20648158"/>
<dbReference type="EMBL" id="JH159164">
    <property type="protein sequence ID" value="EGZ06566.1"/>
    <property type="molecule type" value="Genomic_DNA"/>
</dbReference>
<dbReference type="RefSeq" id="XP_009538463.1">
    <property type="nucleotide sequence ID" value="XM_009540168.1"/>
</dbReference>
<organism evidence="2 3">
    <name type="scientific">Phytophthora sojae (strain P6497)</name>
    <name type="common">Soybean stem and root rot agent</name>
    <name type="synonym">Phytophthora megasperma f. sp. glycines</name>
    <dbReference type="NCBI Taxonomy" id="1094619"/>
    <lineage>
        <taxon>Eukaryota</taxon>
        <taxon>Sar</taxon>
        <taxon>Stramenopiles</taxon>
        <taxon>Oomycota</taxon>
        <taxon>Peronosporomycetes</taxon>
        <taxon>Peronosporales</taxon>
        <taxon>Peronosporaceae</taxon>
        <taxon>Phytophthora</taxon>
    </lineage>
</organism>
<protein>
    <submittedName>
        <fullName evidence="2">Uncharacterized protein</fullName>
    </submittedName>
</protein>
<dbReference type="AlphaFoldDB" id="G5AEG4"/>
<feature type="compositionally biased region" description="Polar residues" evidence="1">
    <location>
        <begin position="1"/>
        <end position="14"/>
    </location>
</feature>
<dbReference type="KEGG" id="psoj:PHYSODRAFT_341816"/>
<sequence length="267" mass="28532">MVPRPGSTTSNDGLTIQEASEAGARSAGRSPTAGEHSERPVASWSSEGTFTTGHGASDDQEGYEEQFAVLDAAPSSGAARGRDASRGPTGRTYVALFVQDGALVDSSDDYASSWTLSLCLAAHHPRRLSVDLCRASPPSIASRFINCVEFIIRIHQHSSRRLLSPTPTCPLPRWVLHHIRPAATHAHSPGGCVVAEPAPRVGRISIRRILCRLRPLRCHSSIMVRAEDFCVEESGPDTGNLEAALTSSSMQAVHIGLASLIRPISSR</sequence>
<feature type="region of interest" description="Disordered" evidence="1">
    <location>
        <begin position="1"/>
        <end position="60"/>
    </location>
</feature>